<proteinExistence type="predicted"/>
<dbReference type="Proteomes" id="UP001310248">
    <property type="component" value="Unassembled WGS sequence"/>
</dbReference>
<name>A0ABU7G9L1_9ALTE</name>
<organism evidence="1 2">
    <name type="scientific">Agarivorans aestuarii</name>
    <dbReference type="NCBI Taxonomy" id="1563703"/>
    <lineage>
        <taxon>Bacteria</taxon>
        <taxon>Pseudomonadati</taxon>
        <taxon>Pseudomonadota</taxon>
        <taxon>Gammaproteobacteria</taxon>
        <taxon>Alteromonadales</taxon>
        <taxon>Alteromonadaceae</taxon>
        <taxon>Agarivorans</taxon>
    </lineage>
</organism>
<comment type="caution">
    <text evidence="1">The sequence shown here is derived from an EMBL/GenBank/DDBJ whole genome shotgun (WGS) entry which is preliminary data.</text>
</comment>
<evidence type="ECO:0000313" key="1">
    <source>
        <dbReference type="EMBL" id="MEE1675145.1"/>
    </source>
</evidence>
<protein>
    <submittedName>
        <fullName evidence="1">Uncharacterized protein</fullName>
    </submittedName>
</protein>
<gene>
    <name evidence="1" type="ORF">SNR37_000470</name>
</gene>
<dbReference type="RefSeq" id="WP_329776113.1">
    <property type="nucleotide sequence ID" value="NZ_JAYDYW010000011.1"/>
</dbReference>
<dbReference type="EMBL" id="JAYDYW010000011">
    <property type="protein sequence ID" value="MEE1675145.1"/>
    <property type="molecule type" value="Genomic_DNA"/>
</dbReference>
<keyword evidence="2" id="KW-1185">Reference proteome</keyword>
<sequence>MSQSLPQLSSTKAEQLSFTPIDTSVNGDKRKIYHFKDGSLLIAQWEECQIGIDLYYFSLDSSKDLESRIKNAQWLDSLFRDNQVSRGQIENTIKSNANSNFIRIDQEHGAILELQWETLANEEIGPVNIFNSSTTYRWFGPEEF</sequence>
<accession>A0ABU7G9L1</accession>
<reference evidence="1 2" key="2">
    <citation type="submission" date="2023-12" db="EMBL/GenBank/DDBJ databases">
        <authorList>
            <consortium name="Cladostephus spongiosus"/>
            <person name="Lorente B."/>
            <person name="Cabral C."/>
            <person name="Frias J."/>
            <person name="Faria J."/>
            <person name="Toubarro D."/>
        </authorList>
    </citation>
    <scope>NUCLEOTIDE SEQUENCE [LARGE SCALE GENOMIC DNA]</scope>
    <source>
        <strain evidence="1 2">ZMCS4</strain>
    </source>
</reference>
<reference evidence="2" key="1">
    <citation type="submission" date="2023-07" db="EMBL/GenBank/DDBJ databases">
        <title>Draft genome sequence of Agarivorans aestuarii strain ZMCS4, a CAZymes producing bacteria isolated from the marine brown algae Clodostephus spongiosus.</title>
        <authorList>
            <person name="Lorente B."/>
            <person name="Cabral C."/>
            <person name="Frias J."/>
            <person name="Faria J."/>
            <person name="Toubarro D."/>
        </authorList>
    </citation>
    <scope>NUCLEOTIDE SEQUENCE [LARGE SCALE GENOMIC DNA]</scope>
    <source>
        <strain evidence="2">ZMCS4</strain>
    </source>
</reference>
<evidence type="ECO:0000313" key="2">
    <source>
        <dbReference type="Proteomes" id="UP001310248"/>
    </source>
</evidence>